<dbReference type="InterPro" id="IPR010994">
    <property type="entry name" value="RuvA_2-like"/>
</dbReference>
<proteinExistence type="predicted"/>
<name>A0ABP7WTX6_9SPHI</name>
<dbReference type="Proteomes" id="UP001500841">
    <property type="component" value="Unassembled WGS sequence"/>
</dbReference>
<evidence type="ECO:0008006" key="3">
    <source>
        <dbReference type="Google" id="ProtNLM"/>
    </source>
</evidence>
<dbReference type="RefSeq" id="WP_345103559.1">
    <property type="nucleotide sequence ID" value="NZ_BAABCV010000006.1"/>
</dbReference>
<dbReference type="InterPro" id="IPR051675">
    <property type="entry name" value="Endo/Exo/Phosphatase_dom_1"/>
</dbReference>
<dbReference type="EMBL" id="BAABCV010000006">
    <property type="protein sequence ID" value="GAA4096736.1"/>
    <property type="molecule type" value="Genomic_DNA"/>
</dbReference>
<accession>A0ABP7WTX6</accession>
<dbReference type="Gene3D" id="1.10.150.280">
    <property type="entry name" value="AF1531-like domain"/>
    <property type="match status" value="1"/>
</dbReference>
<sequence length="289" mass="33212">MKSRLKNYLSITKKEWNGMVILLFVIAAVLAAPYGYRYFQKDEAIDFRDFNKDVALLKRANGGRDIESGGPLSDTKIAKPVLYVFNPNNLPAQQWKQLGFSDKQIAIIKNYETRGGHFNSKEDVKKMYSITAADYQRIEPYIKIPDEGYISNKLAAGETIELNSADSAKLTRIHGIGPAFAQRIIEYRKRLGGFLNKEQLREVYGIDAEKYHDIQNQVTINPLIITKININRVDFEGLRKFPYLTNKQTNAVIQYRAQHGNYHSINDMKQIAILDEVILRKIEPYLSFK</sequence>
<dbReference type="Pfam" id="PF12836">
    <property type="entry name" value="HHH_3"/>
    <property type="match status" value="2"/>
</dbReference>
<dbReference type="PANTHER" id="PTHR21180:SF32">
    <property type="entry name" value="ENDONUCLEASE_EXONUCLEASE_PHOSPHATASE FAMILY DOMAIN-CONTAINING PROTEIN 1"/>
    <property type="match status" value="1"/>
</dbReference>
<dbReference type="SUPFAM" id="SSF47781">
    <property type="entry name" value="RuvA domain 2-like"/>
    <property type="match status" value="3"/>
</dbReference>
<organism evidence="1 2">
    <name type="scientific">Mucilaginibacter panaciglaebae</name>
    <dbReference type="NCBI Taxonomy" id="502331"/>
    <lineage>
        <taxon>Bacteria</taxon>
        <taxon>Pseudomonadati</taxon>
        <taxon>Bacteroidota</taxon>
        <taxon>Sphingobacteriia</taxon>
        <taxon>Sphingobacteriales</taxon>
        <taxon>Sphingobacteriaceae</taxon>
        <taxon>Mucilaginibacter</taxon>
    </lineage>
</organism>
<protein>
    <recommendedName>
        <fullName evidence="3">Competence ComEA-like helix-hairpin-helix protein</fullName>
    </recommendedName>
</protein>
<reference evidence="2" key="1">
    <citation type="journal article" date="2019" name="Int. J. Syst. Evol. Microbiol.">
        <title>The Global Catalogue of Microorganisms (GCM) 10K type strain sequencing project: providing services to taxonomists for standard genome sequencing and annotation.</title>
        <authorList>
            <consortium name="The Broad Institute Genomics Platform"/>
            <consortium name="The Broad Institute Genome Sequencing Center for Infectious Disease"/>
            <person name="Wu L."/>
            <person name="Ma J."/>
        </authorList>
    </citation>
    <scope>NUCLEOTIDE SEQUENCE [LARGE SCALE GENOMIC DNA]</scope>
    <source>
        <strain evidence="2">JCM 17085</strain>
    </source>
</reference>
<dbReference type="Gene3D" id="1.10.150.320">
    <property type="entry name" value="Photosystem II 12 kDa extrinsic protein"/>
    <property type="match status" value="1"/>
</dbReference>
<evidence type="ECO:0000313" key="2">
    <source>
        <dbReference type="Proteomes" id="UP001500841"/>
    </source>
</evidence>
<gene>
    <name evidence="1" type="ORF">GCM10022392_20080</name>
</gene>
<evidence type="ECO:0000313" key="1">
    <source>
        <dbReference type="EMBL" id="GAA4096736.1"/>
    </source>
</evidence>
<keyword evidence="2" id="KW-1185">Reference proteome</keyword>
<comment type="caution">
    <text evidence="1">The sequence shown here is derived from an EMBL/GenBank/DDBJ whole genome shotgun (WGS) entry which is preliminary data.</text>
</comment>
<dbReference type="PANTHER" id="PTHR21180">
    <property type="entry name" value="ENDONUCLEASE/EXONUCLEASE/PHOSPHATASE FAMILY DOMAIN-CONTAINING PROTEIN 1"/>
    <property type="match status" value="1"/>
</dbReference>